<accession>A0ABT3C912</accession>
<evidence type="ECO:0000313" key="7">
    <source>
        <dbReference type="Proteomes" id="UP001526201"/>
    </source>
</evidence>
<reference evidence="6 7" key="1">
    <citation type="journal article" date="2022" name="BMC Genomics">
        <title>Comparative genome analysis of mycobacteria focusing on tRNA and non-coding RNA.</title>
        <authorList>
            <person name="Behra P.R.K."/>
            <person name="Pettersson B.M.F."/>
            <person name="Ramesh M."/>
            <person name="Das S."/>
            <person name="Dasgupta S."/>
            <person name="Kirsebom L.A."/>
        </authorList>
    </citation>
    <scope>NUCLEOTIDE SEQUENCE [LARGE SCALE GENOMIC DNA]</scope>
    <source>
        <strain evidence="6 7">DSM 44078</strain>
    </source>
</reference>
<dbReference type="Proteomes" id="UP001526201">
    <property type="component" value="Unassembled WGS sequence"/>
</dbReference>
<evidence type="ECO:0000256" key="5">
    <source>
        <dbReference type="ARBA" id="ARBA00023288"/>
    </source>
</evidence>
<evidence type="ECO:0000313" key="6">
    <source>
        <dbReference type="EMBL" id="MCV7225967.1"/>
    </source>
</evidence>
<gene>
    <name evidence="6" type="ORF">H7J73_07965</name>
</gene>
<keyword evidence="7" id="KW-1185">Reference proteome</keyword>
<keyword evidence="2" id="KW-0732">Signal</keyword>
<dbReference type="InterPro" id="IPR008691">
    <property type="entry name" value="LpqH"/>
</dbReference>
<sequence length="141" mass="14202">MWFTGAVLIVGIAAGCSSPPQQQRQPGALVPGTAEVTINDQKLGSFQSVDCTPAGHTMTITAGNTNSGTTVVVSNGDKQTVTAVTITDLGGFTGSYTQGLAGDAAVSMTGATYSITGTADGFNTDNPSFRSNSTFAIKVAC</sequence>
<evidence type="ECO:0000256" key="4">
    <source>
        <dbReference type="ARBA" id="ARBA00023139"/>
    </source>
</evidence>
<dbReference type="Pfam" id="PF05481">
    <property type="entry name" value="Myco_19_kDa"/>
    <property type="match status" value="1"/>
</dbReference>
<protein>
    <submittedName>
        <fullName evidence="6">Lipoprotein LpqH</fullName>
    </submittedName>
</protein>
<dbReference type="EMBL" id="JACKTY010000020">
    <property type="protein sequence ID" value="MCV7225967.1"/>
    <property type="molecule type" value="Genomic_DNA"/>
</dbReference>
<keyword evidence="3" id="KW-0472">Membrane</keyword>
<evidence type="ECO:0000256" key="1">
    <source>
        <dbReference type="ARBA" id="ARBA00022475"/>
    </source>
</evidence>
<evidence type="ECO:0000256" key="3">
    <source>
        <dbReference type="ARBA" id="ARBA00023136"/>
    </source>
</evidence>
<proteinExistence type="predicted"/>
<evidence type="ECO:0000256" key="2">
    <source>
        <dbReference type="ARBA" id="ARBA00022729"/>
    </source>
</evidence>
<name>A0ABT3C912_9MYCO</name>
<keyword evidence="4" id="KW-0564">Palmitate</keyword>
<keyword evidence="5 6" id="KW-0449">Lipoprotein</keyword>
<keyword evidence="1" id="KW-1003">Cell membrane</keyword>
<organism evidence="6 7">
    <name type="scientific">Mycolicibacterium komossense</name>
    <dbReference type="NCBI Taxonomy" id="1779"/>
    <lineage>
        <taxon>Bacteria</taxon>
        <taxon>Bacillati</taxon>
        <taxon>Actinomycetota</taxon>
        <taxon>Actinomycetes</taxon>
        <taxon>Mycobacteriales</taxon>
        <taxon>Mycobacteriaceae</taxon>
        <taxon>Mycolicibacterium</taxon>
    </lineage>
</organism>
<comment type="caution">
    <text evidence="6">The sequence shown here is derived from an EMBL/GenBank/DDBJ whole genome shotgun (WGS) entry which is preliminary data.</text>
</comment>